<feature type="compositionally biased region" description="Low complexity" evidence="2">
    <location>
        <begin position="718"/>
        <end position="729"/>
    </location>
</feature>
<feature type="domain" description="Mediator of RNA polymerase II transcription subunit 25 von Willebrand factor type A" evidence="3">
    <location>
        <begin position="13"/>
        <end position="198"/>
    </location>
</feature>
<protein>
    <recommendedName>
        <fullName evidence="3">Mediator of RNA polymerase II transcription subunit 25 von Willebrand factor type A domain-containing protein</fullName>
    </recommendedName>
</protein>
<proteinExistence type="predicted"/>
<feature type="region of interest" description="Disordered" evidence="2">
    <location>
        <begin position="465"/>
        <end position="530"/>
    </location>
</feature>
<feature type="compositionally biased region" description="Low complexity" evidence="2">
    <location>
        <begin position="744"/>
        <end position="773"/>
    </location>
</feature>
<organism evidence="4 5">
    <name type="scientific">Armillaria solidipes</name>
    <dbReference type="NCBI Taxonomy" id="1076256"/>
    <lineage>
        <taxon>Eukaryota</taxon>
        <taxon>Fungi</taxon>
        <taxon>Dikarya</taxon>
        <taxon>Basidiomycota</taxon>
        <taxon>Agaricomycotina</taxon>
        <taxon>Agaricomycetes</taxon>
        <taxon>Agaricomycetidae</taxon>
        <taxon>Agaricales</taxon>
        <taxon>Marasmiineae</taxon>
        <taxon>Physalacriaceae</taxon>
        <taxon>Armillaria</taxon>
    </lineage>
</organism>
<dbReference type="Pfam" id="PF11265">
    <property type="entry name" value="Med25_VWA"/>
    <property type="match status" value="1"/>
</dbReference>
<evidence type="ECO:0000256" key="1">
    <source>
        <dbReference type="SAM" id="Coils"/>
    </source>
</evidence>
<dbReference type="Proteomes" id="UP000218334">
    <property type="component" value="Unassembled WGS sequence"/>
</dbReference>
<feature type="region of interest" description="Disordered" evidence="2">
    <location>
        <begin position="718"/>
        <end position="788"/>
    </location>
</feature>
<keyword evidence="5" id="KW-1185">Reference proteome</keyword>
<reference evidence="5" key="1">
    <citation type="journal article" date="2017" name="Nat. Ecol. Evol.">
        <title>Genome expansion and lineage-specific genetic innovations in the forest pathogenic fungi Armillaria.</title>
        <authorList>
            <person name="Sipos G."/>
            <person name="Prasanna A.N."/>
            <person name="Walter M.C."/>
            <person name="O'Connor E."/>
            <person name="Balint B."/>
            <person name="Krizsan K."/>
            <person name="Kiss B."/>
            <person name="Hess J."/>
            <person name="Varga T."/>
            <person name="Slot J."/>
            <person name="Riley R."/>
            <person name="Boka B."/>
            <person name="Rigling D."/>
            <person name="Barry K."/>
            <person name="Lee J."/>
            <person name="Mihaltcheva S."/>
            <person name="LaButti K."/>
            <person name="Lipzen A."/>
            <person name="Waldron R."/>
            <person name="Moloney N.M."/>
            <person name="Sperisen C."/>
            <person name="Kredics L."/>
            <person name="Vagvoelgyi C."/>
            <person name="Patrignani A."/>
            <person name="Fitzpatrick D."/>
            <person name="Nagy I."/>
            <person name="Doyle S."/>
            <person name="Anderson J.B."/>
            <person name="Grigoriev I.V."/>
            <person name="Gueldener U."/>
            <person name="Muensterkoetter M."/>
            <person name="Nagy L.G."/>
        </authorList>
    </citation>
    <scope>NUCLEOTIDE SEQUENCE [LARGE SCALE GENOMIC DNA]</scope>
    <source>
        <strain evidence="5">28-4</strain>
    </source>
</reference>
<feature type="compositionally biased region" description="Polar residues" evidence="2">
    <location>
        <begin position="730"/>
        <end position="739"/>
    </location>
</feature>
<accession>A0A2H3CJH6</accession>
<dbReference type="STRING" id="1076256.A0A2H3CJH6"/>
<keyword evidence="1" id="KW-0175">Coiled coil</keyword>
<evidence type="ECO:0000313" key="5">
    <source>
        <dbReference type="Proteomes" id="UP000218334"/>
    </source>
</evidence>
<evidence type="ECO:0000256" key="2">
    <source>
        <dbReference type="SAM" id="MobiDB-lite"/>
    </source>
</evidence>
<dbReference type="InterPro" id="IPR021419">
    <property type="entry name" value="Mediator_Med25_VWA"/>
</dbReference>
<feature type="compositionally biased region" description="Basic and acidic residues" evidence="2">
    <location>
        <begin position="235"/>
        <end position="251"/>
    </location>
</feature>
<feature type="compositionally biased region" description="Polar residues" evidence="2">
    <location>
        <begin position="382"/>
        <end position="391"/>
    </location>
</feature>
<feature type="region of interest" description="Disordered" evidence="2">
    <location>
        <begin position="224"/>
        <end position="296"/>
    </location>
</feature>
<feature type="coiled-coil region" evidence="1">
    <location>
        <begin position="307"/>
        <end position="334"/>
    </location>
</feature>
<feature type="region of interest" description="Disordered" evidence="2">
    <location>
        <begin position="376"/>
        <end position="417"/>
    </location>
</feature>
<evidence type="ECO:0000313" key="4">
    <source>
        <dbReference type="EMBL" id="PBK75466.1"/>
    </source>
</evidence>
<gene>
    <name evidence="4" type="ORF">ARMSODRAFT_949705</name>
</gene>
<dbReference type="AlphaFoldDB" id="A0A2H3CJH6"/>
<dbReference type="EMBL" id="KZ293417">
    <property type="protein sequence ID" value="PBK75466.1"/>
    <property type="molecule type" value="Genomic_DNA"/>
</dbReference>
<feature type="compositionally biased region" description="Low complexity" evidence="2">
    <location>
        <begin position="518"/>
        <end position="527"/>
    </location>
</feature>
<evidence type="ECO:0000259" key="3">
    <source>
        <dbReference type="Pfam" id="PF11265"/>
    </source>
</evidence>
<feature type="compositionally biased region" description="Polar residues" evidence="2">
    <location>
        <begin position="398"/>
        <end position="407"/>
    </location>
</feature>
<feature type="compositionally biased region" description="Pro residues" evidence="2">
    <location>
        <begin position="284"/>
        <end position="296"/>
    </location>
</feature>
<name>A0A2H3CJH6_9AGAR</name>
<sequence>MAHDVTPPENTIAVAFVVDASLSLAAQWHLVIGQYVAPMLKRLSESNPGFRFRMAFVSYGTADTRPTPLLCKRFFADFQPVTKLIKEEPSKLGVGLSSSGTHGMSALEGFVAAVEMFDTLQSCYIPPDPNRPPLYHIFHIASSPPDDLEFPQYNQLPELDRITWDTLPSELQKRNINLSIINLDSSLPKFSELQSSAASGQKVMPWFPVRPQHTLCLSGFSVHQAAPPKTTPQKRPHEVISVDDKSPDTKRVRLSQPNEKPAPTTTVAPTRPPPPSQPVANNPIQPPPQNIPPQIPVPGPQQLFDRFRQEDAKMRELNKAMVEARNRGENKRAEAIHQEMTKRLPQHTKLRQVVFTMLKAPQMAAMRQQLMQGQQLANQGNPGNATANLATPSLKVPQGSSPAQGSTAAFPPNDGANLPANNFVPPQGMHMRSLSNPGEVGQGFNASRMQMSPSAAAQMQKVIEQQNRTGQPPPQHLGAGPSKSSPNMMANMPPGSITSTPPMNVMTAGDHLPSNTAQPPQSQSQQPVKTPVWQGTLRWSGVDANGKREMQVHVVAFAQNPAECHANTWPSSFMLTPTAQSAVSTQDLQVWVKKTQPALCTFAAQPRIADPKSNELHYRSLITLLLNKKVYAITGWTRPGGAQDSNVLLFPINAQGLVGAFFLNGIPELPKSTNPSPNPNPAPPMANMMASLAKLPPEQRNALMAQFAMAQQRARQAQVQQAAAMNNNATSSSGPSGFTPQQPPQTIQQQFQQHQQQLQQQQQQQQQQQSQQQSFGSGQSYPGMIPQANNMMNFNAQQTQMSASLPRAVQPNVQGGFSHEILQSFMQRSAEGGGGA</sequence>